<protein>
    <submittedName>
        <fullName evidence="2">Metallophosphoesterase</fullName>
    </submittedName>
</protein>
<evidence type="ECO:0000259" key="1">
    <source>
        <dbReference type="Pfam" id="PF00149"/>
    </source>
</evidence>
<comment type="caution">
    <text evidence="2">The sequence shown here is derived from an EMBL/GenBank/DDBJ whole genome shotgun (WGS) entry which is preliminary data.</text>
</comment>
<keyword evidence="3" id="KW-1185">Reference proteome</keyword>
<dbReference type="PANTHER" id="PTHR42850">
    <property type="entry name" value="METALLOPHOSPHOESTERASE"/>
    <property type="match status" value="1"/>
</dbReference>
<sequence>MRSIIISDIHGYHQTFKALLNHVSFDPVIDQLVLLGDYVDGGPASLEVIRLVQSLLEYPNVHALSGNHDELLLRWLDEEEYPLLKYTSPRVGGLQTIRSFCSWYQSDKNNEEARQYIKSQYANEINFLRSMPSYYEDDHHIFVHAGIDPKQKNWKFTSYKDYRWIRGRFYKHDGTLPVGKRIVFGHVSCMRLHKDEANCRPWFGQQIIGIDGGIKLGKCLNALIFENDEYTSVSMESRDH</sequence>
<name>A0ABU6DKV1_9BACL</name>
<dbReference type="RefSeq" id="WP_164819462.1">
    <property type="nucleotide sequence ID" value="NZ_JAROBY010000075.1"/>
</dbReference>
<reference evidence="2 3" key="1">
    <citation type="submission" date="2023-03" db="EMBL/GenBank/DDBJ databases">
        <title>Bacillus Genome Sequencing.</title>
        <authorList>
            <person name="Dunlap C."/>
        </authorList>
    </citation>
    <scope>NUCLEOTIDE SEQUENCE [LARGE SCALE GENOMIC DNA]</scope>
    <source>
        <strain evidence="2 3">NRS-1351</strain>
    </source>
</reference>
<feature type="domain" description="Calcineurin-like phosphoesterase" evidence="1">
    <location>
        <begin position="1"/>
        <end position="154"/>
    </location>
</feature>
<proteinExistence type="predicted"/>
<dbReference type="EMBL" id="JAROBY010000075">
    <property type="protein sequence ID" value="MEB4798403.1"/>
    <property type="molecule type" value="Genomic_DNA"/>
</dbReference>
<gene>
    <name evidence="2" type="ORF">P5G65_31305</name>
</gene>
<dbReference type="SUPFAM" id="SSF56300">
    <property type="entry name" value="Metallo-dependent phosphatases"/>
    <property type="match status" value="1"/>
</dbReference>
<dbReference type="Proteomes" id="UP001355653">
    <property type="component" value="Unassembled WGS sequence"/>
</dbReference>
<evidence type="ECO:0000313" key="2">
    <source>
        <dbReference type="EMBL" id="MEB4798403.1"/>
    </source>
</evidence>
<dbReference type="Pfam" id="PF00149">
    <property type="entry name" value="Metallophos"/>
    <property type="match status" value="1"/>
</dbReference>
<dbReference type="InterPro" id="IPR050126">
    <property type="entry name" value="Ap4A_hydrolase"/>
</dbReference>
<accession>A0ABU6DKV1</accession>
<dbReference type="InterPro" id="IPR029052">
    <property type="entry name" value="Metallo-depent_PP-like"/>
</dbReference>
<dbReference type="Gene3D" id="3.60.21.10">
    <property type="match status" value="1"/>
</dbReference>
<dbReference type="PANTHER" id="PTHR42850:SF4">
    <property type="entry name" value="ZINC-DEPENDENT ENDOPOLYPHOSPHATASE"/>
    <property type="match status" value="1"/>
</dbReference>
<dbReference type="InterPro" id="IPR004843">
    <property type="entry name" value="Calcineurin-like_PHP"/>
</dbReference>
<organism evidence="2 3">
    <name type="scientific">Paenibacillus chondroitinus</name>
    <dbReference type="NCBI Taxonomy" id="59842"/>
    <lineage>
        <taxon>Bacteria</taxon>
        <taxon>Bacillati</taxon>
        <taxon>Bacillota</taxon>
        <taxon>Bacilli</taxon>
        <taxon>Bacillales</taxon>
        <taxon>Paenibacillaceae</taxon>
        <taxon>Paenibacillus</taxon>
    </lineage>
</organism>
<evidence type="ECO:0000313" key="3">
    <source>
        <dbReference type="Proteomes" id="UP001355653"/>
    </source>
</evidence>